<reference evidence="10 11" key="1">
    <citation type="submission" date="2020-07" db="EMBL/GenBank/DDBJ databases">
        <title>Complete genome and description of Corynebacterium incognita strain Marseille-Q3630 sp. nov.</title>
        <authorList>
            <person name="Boxberger M."/>
        </authorList>
    </citation>
    <scope>NUCLEOTIDE SEQUENCE [LARGE SCALE GENOMIC DNA]</scope>
    <source>
        <strain evidence="10 11">Marseille-Q3630</strain>
    </source>
</reference>
<evidence type="ECO:0000313" key="11">
    <source>
        <dbReference type="Proteomes" id="UP000515743"/>
    </source>
</evidence>
<gene>
    <name evidence="8" type="primary">priA</name>
    <name evidence="10" type="ORF">H0194_00655</name>
</gene>
<evidence type="ECO:0000256" key="3">
    <source>
        <dbReference type="ARBA" id="ARBA00022723"/>
    </source>
</evidence>
<comment type="subunit">
    <text evidence="8">Component of the replication restart primosome.</text>
</comment>
<feature type="binding site" evidence="8">
    <location>
        <position position="396"/>
    </location>
    <ligand>
        <name>Zn(2+)</name>
        <dbReference type="ChEBI" id="CHEBI:29105"/>
        <label>2</label>
    </ligand>
</feature>
<feature type="binding site" evidence="8">
    <location>
        <position position="399"/>
    </location>
    <ligand>
        <name>Zn(2+)</name>
        <dbReference type="ChEBI" id="CHEBI:29105"/>
        <label>2</label>
    </ligand>
</feature>
<dbReference type="PANTHER" id="PTHR30580:SF0">
    <property type="entry name" value="PRIMOSOMAL PROTEIN N"/>
    <property type="match status" value="1"/>
</dbReference>
<evidence type="ECO:0000313" key="10">
    <source>
        <dbReference type="EMBL" id="QNE89618.1"/>
    </source>
</evidence>
<feature type="binding site" evidence="8">
    <location>
        <position position="420"/>
    </location>
    <ligand>
        <name>Zn(2+)</name>
        <dbReference type="ChEBI" id="CHEBI:29105"/>
        <label>2</label>
    </ligand>
</feature>
<comment type="similarity">
    <text evidence="8">Belongs to the helicase family. PriA subfamily.</text>
</comment>
<feature type="binding site" evidence="8">
    <location>
        <position position="387"/>
    </location>
    <ligand>
        <name>Zn(2+)</name>
        <dbReference type="ChEBI" id="CHEBI:29105"/>
        <label>1</label>
    </ligand>
</feature>
<name>A0A7G7CPV2_9CORY</name>
<evidence type="ECO:0000256" key="5">
    <source>
        <dbReference type="ARBA" id="ARBA00022833"/>
    </source>
</evidence>
<dbReference type="GO" id="GO:0003677">
    <property type="term" value="F:DNA binding"/>
    <property type="evidence" value="ECO:0007669"/>
    <property type="project" value="UniProtKB-UniRule"/>
</dbReference>
<dbReference type="InterPro" id="IPR005259">
    <property type="entry name" value="PriA"/>
</dbReference>
<evidence type="ECO:0000259" key="9">
    <source>
        <dbReference type="Pfam" id="PF17764"/>
    </source>
</evidence>
<evidence type="ECO:0000256" key="6">
    <source>
        <dbReference type="ARBA" id="ARBA00022840"/>
    </source>
</evidence>
<dbReference type="KEGG" id="cik:H0194_00655"/>
<dbReference type="InterPro" id="IPR042115">
    <property type="entry name" value="PriA_3primeBD_sf"/>
</dbReference>
<dbReference type="GO" id="GO:0006270">
    <property type="term" value="P:DNA replication initiation"/>
    <property type="evidence" value="ECO:0007669"/>
    <property type="project" value="TreeGrafter"/>
</dbReference>
<comment type="cofactor">
    <cofactor evidence="8">
        <name>Zn(2+)</name>
        <dbReference type="ChEBI" id="CHEBI:29105"/>
    </cofactor>
    <text evidence="8">Binds 2 zinc ions per subunit.</text>
</comment>
<evidence type="ECO:0000256" key="2">
    <source>
        <dbReference type="ARBA" id="ARBA00022705"/>
    </source>
</evidence>
<dbReference type="PANTHER" id="PTHR30580">
    <property type="entry name" value="PRIMOSOMAL PROTEIN N"/>
    <property type="match status" value="1"/>
</dbReference>
<dbReference type="GO" id="GO:0005524">
    <property type="term" value="F:ATP binding"/>
    <property type="evidence" value="ECO:0007669"/>
    <property type="project" value="UniProtKB-UniRule"/>
</dbReference>
<keyword evidence="7 8" id="KW-0238">DNA-binding</keyword>
<dbReference type="Pfam" id="PF17764">
    <property type="entry name" value="PriA_3primeBD"/>
    <property type="match status" value="1"/>
</dbReference>
<sequence>MPPRQKASSQPVARVLPLLGLPHLDRGFDYLVSEDLADDCVPGVRVRVRFHGRLVDAVVLERRGEADYAGTLRYAERVISPELVFPAQTRALVESLATRYGGVRSDIIRTAIPARHAKAEEADFSTPWEELGTVEEPDLSEWLNYVHGESFVDAVLGGQVARAAWHMAPGEPWPHTVAALAAKTAMQGGGVVIVLPDQRLVSMLEQALREVVGAKQVVVLTAGLGPQARYRRYLAVAKGQARIVIGTRSAAFAPVHKLRLAAVLFDHDDNLVDPRAPYVHAREVLTTRAAQEKSSLIIGGYTRTAETQLLVESGWLHSLQAPREVVRRQSPLIRATADSDFEQERDPHARYARIPTQAYLSIKRALTAGSPVLIQVPRKGYVPTLACGTCRAPARCRKCNGPLGLPAGEGQAALPTCGWCGRPEPKFVCGECGSSRLRAVVLGSERTAEELGRAFAPAPVVTSGGTKVVETVANKAAIVVSTPGAEPRVEDDAGYGAAVMLDTWALMSRADLRAMEDTLAKWAKVVALVRSADDGGEVTVVADAAAPVVQSLIRWDMPGAAAAELAARREVGFPPAVNMAAVDGPEKSIDAFMEQVELPDGAEILGPVDLPAGEKLPGEYDVQAFGRPQRILVRTPLGPRGQLGAALRAAAALRTASRDELPLRIQVDPKHVG</sequence>
<dbReference type="GO" id="GO:1990077">
    <property type="term" value="C:primosome complex"/>
    <property type="evidence" value="ECO:0007669"/>
    <property type="project" value="UniProtKB-UniRule"/>
</dbReference>
<feature type="binding site" evidence="8">
    <location>
        <position position="432"/>
    </location>
    <ligand>
        <name>Zn(2+)</name>
        <dbReference type="ChEBI" id="CHEBI:29105"/>
        <label>1</label>
    </ligand>
</feature>
<comment type="function">
    <text evidence="8">Initiates the restart of stalled replication forks, which reloads the replicative helicase on sites other than the origin of replication. Recognizes and binds to abandoned replication forks and remodels them to uncover a helicase loading site. Promotes assembly of the primosome at these replication forks.</text>
</comment>
<dbReference type="Proteomes" id="UP000515743">
    <property type="component" value="Chromosome"/>
</dbReference>
<dbReference type="NCBIfam" id="NF011455">
    <property type="entry name" value="PRK14873.1-5"/>
    <property type="match status" value="1"/>
</dbReference>
<dbReference type="SUPFAM" id="SSF52540">
    <property type="entry name" value="P-loop containing nucleoside triphosphate hydrolases"/>
    <property type="match status" value="1"/>
</dbReference>
<feature type="binding site" evidence="8">
    <location>
        <position position="417"/>
    </location>
    <ligand>
        <name>Zn(2+)</name>
        <dbReference type="ChEBI" id="CHEBI:29105"/>
        <label>2</label>
    </ligand>
</feature>
<dbReference type="Gene3D" id="3.40.1440.60">
    <property type="entry name" value="PriA, 3(prime) DNA-binding domain"/>
    <property type="match status" value="1"/>
</dbReference>
<dbReference type="GO" id="GO:0006269">
    <property type="term" value="P:DNA replication, synthesis of primer"/>
    <property type="evidence" value="ECO:0007669"/>
    <property type="project" value="UniProtKB-KW"/>
</dbReference>
<keyword evidence="11" id="KW-1185">Reference proteome</keyword>
<dbReference type="HAMAP" id="MF_00983">
    <property type="entry name" value="PriA"/>
    <property type="match status" value="1"/>
</dbReference>
<keyword evidence="3 8" id="KW-0479">Metal-binding</keyword>
<organism evidence="10 11">
    <name type="scientific">Corynebacterium incognita</name>
    <dbReference type="NCBI Taxonomy" id="2754725"/>
    <lineage>
        <taxon>Bacteria</taxon>
        <taxon>Bacillati</taxon>
        <taxon>Actinomycetota</taxon>
        <taxon>Actinomycetes</taxon>
        <taxon>Mycobacteriales</taxon>
        <taxon>Corynebacteriaceae</taxon>
        <taxon>Corynebacterium</taxon>
    </lineage>
</organism>
<dbReference type="InterPro" id="IPR041222">
    <property type="entry name" value="PriA_3primeBD"/>
</dbReference>
<dbReference type="GO" id="GO:0006302">
    <property type="term" value="P:double-strand break repair"/>
    <property type="evidence" value="ECO:0007669"/>
    <property type="project" value="InterPro"/>
</dbReference>
<accession>A0A7G7CPV2</accession>
<evidence type="ECO:0000256" key="1">
    <source>
        <dbReference type="ARBA" id="ARBA00022515"/>
    </source>
</evidence>
<protein>
    <recommendedName>
        <fullName evidence="8">Probable replication restart protein PriA</fullName>
    </recommendedName>
    <alternativeName>
        <fullName evidence="8">Putative ATP-dependent DNA helicase PriA</fullName>
    </alternativeName>
</protein>
<dbReference type="RefSeq" id="WP_185175992.1">
    <property type="nucleotide sequence ID" value="NZ_CP059404.1"/>
</dbReference>
<keyword evidence="4 8" id="KW-0547">Nucleotide-binding</keyword>
<dbReference type="Gene3D" id="3.40.50.300">
    <property type="entry name" value="P-loop containing nucleotide triphosphate hydrolases"/>
    <property type="match status" value="1"/>
</dbReference>
<evidence type="ECO:0000256" key="7">
    <source>
        <dbReference type="ARBA" id="ARBA00023125"/>
    </source>
</evidence>
<dbReference type="InterPro" id="IPR027417">
    <property type="entry name" value="P-loop_NTPase"/>
</dbReference>
<comment type="caution">
    <text evidence="8">As this protein does not have any detectable helicase domains, it probably does not have helicase activity.</text>
</comment>
<dbReference type="EMBL" id="CP059404">
    <property type="protein sequence ID" value="QNE89618.1"/>
    <property type="molecule type" value="Genomic_DNA"/>
</dbReference>
<keyword evidence="1 8" id="KW-0639">Primosome</keyword>
<evidence type="ECO:0000256" key="4">
    <source>
        <dbReference type="ARBA" id="ARBA00022741"/>
    </source>
</evidence>
<feature type="binding site" evidence="8">
    <location>
        <position position="429"/>
    </location>
    <ligand>
        <name>Zn(2+)</name>
        <dbReference type="ChEBI" id="CHEBI:29105"/>
        <label>1</label>
    </ligand>
</feature>
<dbReference type="GO" id="GO:0008270">
    <property type="term" value="F:zinc ion binding"/>
    <property type="evidence" value="ECO:0007669"/>
    <property type="project" value="UniProtKB-UniRule"/>
</dbReference>
<feature type="binding site" evidence="8">
    <location>
        <position position="390"/>
    </location>
    <ligand>
        <name>Zn(2+)</name>
        <dbReference type="ChEBI" id="CHEBI:29105"/>
        <label>1</label>
    </ligand>
</feature>
<dbReference type="AlphaFoldDB" id="A0A7G7CPV2"/>
<feature type="domain" description="Primosomal protein N' 3' DNA-binding" evidence="9">
    <location>
        <begin position="20"/>
        <end position="113"/>
    </location>
</feature>
<proteinExistence type="inferred from homology"/>
<dbReference type="GO" id="GO:0043138">
    <property type="term" value="F:3'-5' DNA helicase activity"/>
    <property type="evidence" value="ECO:0007669"/>
    <property type="project" value="TreeGrafter"/>
</dbReference>
<keyword evidence="6 8" id="KW-0067">ATP-binding</keyword>
<dbReference type="GO" id="GO:0006310">
    <property type="term" value="P:DNA recombination"/>
    <property type="evidence" value="ECO:0007669"/>
    <property type="project" value="InterPro"/>
</dbReference>
<keyword evidence="2 8" id="KW-0235">DNA replication</keyword>
<evidence type="ECO:0000256" key="8">
    <source>
        <dbReference type="HAMAP-Rule" id="MF_00983"/>
    </source>
</evidence>
<keyword evidence="5 8" id="KW-0862">Zinc</keyword>